<sequence length="149" mass="17536">MKLVVDVQGFKIENNKFIVKEFAAFNGSQVCHYVFKPPFPLRMLPSDLHKQATWLMNNHHAIDWNNGYTPLHHFGSIFQKLIKDIDCIYVKGMEKANYIKKFSTVPVYEIDEQPAFELGEPLCFYHKNNKCICALSNVYFLYNKYMMQN</sequence>
<evidence type="ECO:0000313" key="2">
    <source>
        <dbReference type="Proteomes" id="UP001153636"/>
    </source>
</evidence>
<name>A0A9P0G7I9_9CUCU</name>
<evidence type="ECO:0000313" key="1">
    <source>
        <dbReference type="EMBL" id="CAH1099637.1"/>
    </source>
</evidence>
<reference evidence="1" key="1">
    <citation type="submission" date="2022-01" db="EMBL/GenBank/DDBJ databases">
        <authorList>
            <person name="King R."/>
        </authorList>
    </citation>
    <scope>NUCLEOTIDE SEQUENCE</scope>
</reference>
<dbReference type="AlphaFoldDB" id="A0A9P0G7I9"/>
<protein>
    <submittedName>
        <fullName evidence="1">Uncharacterized protein</fullName>
    </submittedName>
</protein>
<keyword evidence="2" id="KW-1185">Reference proteome</keyword>
<accession>A0A9P0G7I9</accession>
<dbReference type="EMBL" id="OV651813">
    <property type="protein sequence ID" value="CAH1099637.1"/>
    <property type="molecule type" value="Genomic_DNA"/>
</dbReference>
<dbReference type="OrthoDB" id="7452077at2759"/>
<organism evidence="1 2">
    <name type="scientific">Psylliodes chrysocephalus</name>
    <dbReference type="NCBI Taxonomy" id="3402493"/>
    <lineage>
        <taxon>Eukaryota</taxon>
        <taxon>Metazoa</taxon>
        <taxon>Ecdysozoa</taxon>
        <taxon>Arthropoda</taxon>
        <taxon>Hexapoda</taxon>
        <taxon>Insecta</taxon>
        <taxon>Pterygota</taxon>
        <taxon>Neoptera</taxon>
        <taxon>Endopterygota</taxon>
        <taxon>Coleoptera</taxon>
        <taxon>Polyphaga</taxon>
        <taxon>Cucujiformia</taxon>
        <taxon>Chrysomeloidea</taxon>
        <taxon>Chrysomelidae</taxon>
        <taxon>Galerucinae</taxon>
        <taxon>Alticini</taxon>
        <taxon>Psylliodes</taxon>
    </lineage>
</organism>
<gene>
    <name evidence="1" type="ORF">PSYICH_LOCUS1298</name>
</gene>
<proteinExistence type="predicted"/>
<dbReference type="Proteomes" id="UP001153636">
    <property type="component" value="Chromosome 1"/>
</dbReference>